<evidence type="ECO:0000259" key="4">
    <source>
        <dbReference type="Pfam" id="PF20847"/>
    </source>
</evidence>
<sequence>MSEATAMNLLEDWCRGMEVDIHRSLLVTGIPEDCGQAELEEILNGVLAPLGTYRVLNKIFLREENVKAALIEVGEGVNLSSVPREFPGRGGVWKVICRDPTQDAEFLKNLNEFLDAEGRTWEDVVHLLQLNQPPPPQSPNQISENWAEALGVLLGAVVQVILCMDAEIRSREEARAQEAAEAEEGAAWALAAGKKVKKEPGLAKEVGSALKMEKPTRWKGMEDQDDPAKPIVHRAGAKTHSRKKKQKKNPKQEPVLWKKPKGSPCSSSAYSEGPEAGDVQSMEISESGKSHRKPCVKQGEPASKKPMEKSVWKVPREPPQDALRGAENPRGASESDQDGGQGRPPKRKAEGWASGKSLTPVRKKKKVSLGPVSYVLVDSEDAKKKLMIPKKGLNSRRDVSAKKVLCGLNPAAVPSSTSRAPKAKPAGSPRASKDSRKL</sequence>
<dbReference type="Pfam" id="PF20846">
    <property type="entry name" value="PNMA_N"/>
    <property type="match status" value="1"/>
</dbReference>
<dbReference type="InterPro" id="IPR048271">
    <property type="entry name" value="PNMA_N"/>
</dbReference>
<evidence type="ECO:0000259" key="3">
    <source>
        <dbReference type="Pfam" id="PF20846"/>
    </source>
</evidence>
<reference evidence="7" key="2">
    <citation type="submission" date="2025-04" db="UniProtKB">
        <authorList>
            <consortium name="RefSeq"/>
        </authorList>
    </citation>
    <scope>IDENTIFICATION</scope>
</reference>
<dbReference type="PANTHER" id="PTHR23095:SF21">
    <property type="entry name" value="PARANEOPLASTIC ANTIGEN-LIKE PROTEIN 8A"/>
    <property type="match status" value="1"/>
</dbReference>
<dbReference type="Bgee" id="ENSHGLG00000013517">
    <property type="expression patterns" value="Expressed in hypothalamus and 2 other cell types or tissues"/>
</dbReference>
<dbReference type="RefSeq" id="XP_004867161.1">
    <property type="nucleotide sequence ID" value="XM_004867104.2"/>
</dbReference>
<dbReference type="Proteomes" id="UP000694906">
    <property type="component" value="Unplaced"/>
</dbReference>
<feature type="domain" description="Paraneoplastic antigen-like protein 8A C-terminal" evidence="4">
    <location>
        <begin position="143"/>
        <end position="364"/>
    </location>
</feature>
<dbReference type="PANTHER" id="PTHR23095">
    <property type="entry name" value="PARANEOPLASTIC ANTIGEN"/>
    <property type="match status" value="1"/>
</dbReference>
<proteinExistence type="inferred from homology"/>
<dbReference type="EMBL" id="GEBF01000715">
    <property type="protein sequence ID" value="JAO02918.1"/>
    <property type="molecule type" value="Transcribed_RNA"/>
</dbReference>
<keyword evidence="6" id="KW-1185">Reference proteome</keyword>
<comment type="similarity">
    <text evidence="1">Belongs to the PNMA family.</text>
</comment>
<dbReference type="OMA" id="WEDVVHL"/>
<evidence type="ECO:0000256" key="2">
    <source>
        <dbReference type="SAM" id="MobiDB-lite"/>
    </source>
</evidence>
<dbReference type="InterPro" id="IPR049131">
    <property type="entry name" value="PNM8A_C"/>
</dbReference>
<evidence type="ECO:0000256" key="1">
    <source>
        <dbReference type="ARBA" id="ARBA00007024"/>
    </source>
</evidence>
<dbReference type="GeneID" id="101725894"/>
<dbReference type="AlphaFoldDB" id="A0A0N8EUT1"/>
<feature type="compositionally biased region" description="Basic and acidic residues" evidence="2">
    <location>
        <begin position="211"/>
        <end position="228"/>
    </location>
</feature>
<gene>
    <name evidence="5" type="primary">PNMAL1</name>
    <name evidence="7" type="synonym">Pnma8a</name>
</gene>
<dbReference type="Pfam" id="PF20847">
    <property type="entry name" value="PNM8A"/>
    <property type="match status" value="1"/>
</dbReference>
<name>A0A0N8EUT1_HETGA</name>
<protein>
    <submittedName>
        <fullName evidence="5 7">PNMA-like protein 1</fullName>
    </submittedName>
</protein>
<evidence type="ECO:0000313" key="6">
    <source>
        <dbReference type="Proteomes" id="UP000694906"/>
    </source>
</evidence>
<dbReference type="CTD" id="55228"/>
<feature type="compositionally biased region" description="Basic and acidic residues" evidence="2">
    <location>
        <begin position="302"/>
        <end position="319"/>
    </location>
</feature>
<dbReference type="KEGG" id="hgl:101725894"/>
<dbReference type="OrthoDB" id="115435at2759"/>
<reference evidence="5" key="1">
    <citation type="submission" date="2015-10" db="EMBL/GenBank/DDBJ databases">
        <title>FRAMA: From RNA-seq data to annotated mRNA assemblies.</title>
        <authorList>
            <person name="Bens M."/>
            <person name="Sahm A."/>
            <person name="Jahn N."/>
            <person name="Morhart M."/>
            <person name="Holtze S."/>
            <person name="Hildebrandt T.B."/>
            <person name="Platzer M."/>
            <person name="Szafranski K."/>
        </authorList>
    </citation>
    <scope>NUCLEOTIDE SEQUENCE</scope>
    <source>
        <tissue evidence="5">Hypothalamus</tissue>
    </source>
</reference>
<feature type="compositionally biased region" description="Basic residues" evidence="2">
    <location>
        <begin position="231"/>
        <end position="249"/>
    </location>
</feature>
<feature type="region of interest" description="Disordered" evidence="2">
    <location>
        <begin position="409"/>
        <end position="438"/>
    </location>
</feature>
<accession>A0A0N8EUT1</accession>
<feature type="domain" description="Paraneoplastic antigen Ma-like N-terminal" evidence="3">
    <location>
        <begin position="6"/>
        <end position="96"/>
    </location>
</feature>
<evidence type="ECO:0000313" key="7">
    <source>
        <dbReference type="RefSeq" id="XP_004867161.1"/>
    </source>
</evidence>
<organism evidence="5">
    <name type="scientific">Heterocephalus glaber</name>
    <name type="common">Naked mole rat</name>
    <dbReference type="NCBI Taxonomy" id="10181"/>
    <lineage>
        <taxon>Eukaryota</taxon>
        <taxon>Metazoa</taxon>
        <taxon>Chordata</taxon>
        <taxon>Craniata</taxon>
        <taxon>Vertebrata</taxon>
        <taxon>Euteleostomi</taxon>
        <taxon>Mammalia</taxon>
        <taxon>Eutheria</taxon>
        <taxon>Euarchontoglires</taxon>
        <taxon>Glires</taxon>
        <taxon>Rodentia</taxon>
        <taxon>Hystricomorpha</taxon>
        <taxon>Bathyergidae</taxon>
        <taxon>Heterocephalus</taxon>
    </lineage>
</organism>
<feature type="region of interest" description="Disordered" evidence="2">
    <location>
        <begin position="199"/>
        <end position="370"/>
    </location>
</feature>
<dbReference type="InterPro" id="IPR026523">
    <property type="entry name" value="PNMA"/>
</dbReference>
<evidence type="ECO:0000313" key="5">
    <source>
        <dbReference type="EMBL" id="JAO02918.1"/>
    </source>
</evidence>